<protein>
    <recommendedName>
        <fullName evidence="3">WG repeat-containing protein</fullName>
    </recommendedName>
</protein>
<organism evidence="1 2">
    <name type="scientific">Flavobacterium ginsenosidimutans</name>
    <dbReference type="NCBI Taxonomy" id="687844"/>
    <lineage>
        <taxon>Bacteria</taxon>
        <taxon>Pseudomonadati</taxon>
        <taxon>Bacteroidota</taxon>
        <taxon>Flavobacteriia</taxon>
        <taxon>Flavobacteriales</taxon>
        <taxon>Flavobacteriaceae</taxon>
        <taxon>Flavobacterium</taxon>
    </lineage>
</organism>
<reference evidence="1 2" key="1">
    <citation type="submission" date="2024-02" db="EMBL/GenBank/DDBJ databases">
        <title>complete genome of Flavobacterium ginsenosidimutans Str. YTB16.</title>
        <authorList>
            <person name="Wang Q."/>
        </authorList>
    </citation>
    <scope>NUCLEOTIDE SEQUENCE [LARGE SCALE GENOMIC DNA]</scope>
    <source>
        <strain evidence="1 2">YTB16</strain>
    </source>
</reference>
<dbReference type="Proteomes" id="UP001447857">
    <property type="component" value="Chromosome"/>
</dbReference>
<dbReference type="RefSeq" id="WP_338840365.1">
    <property type="nucleotide sequence ID" value="NZ_CP147988.1"/>
</dbReference>
<name>A0ABZ2Q9I5_9FLAO</name>
<keyword evidence="2" id="KW-1185">Reference proteome</keyword>
<evidence type="ECO:0000313" key="2">
    <source>
        <dbReference type="Proteomes" id="UP001447857"/>
    </source>
</evidence>
<proteinExistence type="predicted"/>
<evidence type="ECO:0000313" key="1">
    <source>
        <dbReference type="EMBL" id="WXK49882.1"/>
    </source>
</evidence>
<dbReference type="EMBL" id="CP147988">
    <property type="protein sequence ID" value="WXK49882.1"/>
    <property type="molecule type" value="Genomic_DNA"/>
</dbReference>
<accession>A0ABZ2Q9I5</accession>
<sequence length="463" mass="54509">MRLFYLFIIIFFPLILFSQENRIIKMIDGEPIKNGVFLKSTPEGWTFVNKKGVQYYKSFKSVFSINNGMVRVEENLPADQTRGNSKGKTGGISEIYILEIMKQMGDINYYYFPDRYIKVGYFEDNSNKLDYVIELNNHTDAAGYAGSRDGKYAKINKNGDVLTEFKYDHSFRFFTVTKKNKSIKTYVKLDYFTGKEVFSTKDSLVRYWDTKNYIVKNTKTKKYLFTYNSHTYTVPKEFIYIKGLSQKSKIFTYSFYNRKKEIHEYGFIKLNGKKLKTDLEPLSTFYNGHGIVKEEIKDSLQKTKIVIKIVNEQLENFRILNDITVGSDFDSYGNIIMSYPVGEIQNIKFKDCVIDYKGNYIITPAGDWNKIWEVSDGIYHREVYYYKEIDRILNSWTTDEYYYNQKGEKLFQVSNEGLNRPFFFIGEKFNYFRMSSMQNIIMTLDKQNNVLESSISGIVETKL</sequence>
<gene>
    <name evidence="1" type="ORF">V6624_22945</name>
</gene>
<evidence type="ECO:0008006" key="3">
    <source>
        <dbReference type="Google" id="ProtNLM"/>
    </source>
</evidence>